<dbReference type="RefSeq" id="WP_139456558.1">
    <property type="nucleotide sequence ID" value="NZ_VDCH01000006.1"/>
</dbReference>
<dbReference type="Pfam" id="PF07843">
    <property type="entry name" value="DUF1634"/>
    <property type="match status" value="1"/>
</dbReference>
<dbReference type="Proteomes" id="UP000308271">
    <property type="component" value="Unassembled WGS sequence"/>
</dbReference>
<protein>
    <submittedName>
        <fullName evidence="2">DUF1634 domain-containing protein</fullName>
    </submittedName>
</protein>
<dbReference type="InterPro" id="IPR012861">
    <property type="entry name" value="DUF1634"/>
</dbReference>
<evidence type="ECO:0000313" key="3">
    <source>
        <dbReference type="Proteomes" id="UP000308271"/>
    </source>
</evidence>
<accession>A0A5C4S9N0</accession>
<keyword evidence="1" id="KW-0812">Transmembrane</keyword>
<reference evidence="2 3" key="1">
    <citation type="submission" date="2019-05" db="EMBL/GenBank/DDBJ databases">
        <title>Draft Whole-Genome sequence of the green sulfur bacterium Chlorobaculum thiosulfatiphilum DSM 249.</title>
        <authorList>
            <person name="Meyer T.E."/>
            <person name="Kyndt J.A."/>
        </authorList>
    </citation>
    <scope>NUCLEOTIDE SEQUENCE [LARGE SCALE GENOMIC DNA]</scope>
    <source>
        <strain evidence="2 3">DSM 249</strain>
    </source>
</reference>
<proteinExistence type="predicted"/>
<dbReference type="AlphaFoldDB" id="A0A5C4S9N0"/>
<keyword evidence="3" id="KW-1185">Reference proteome</keyword>
<organism evidence="2 3">
    <name type="scientific">Chlorobaculum thiosulfatiphilum</name>
    <name type="common">Chlorobium limicola f.sp. thiosulfatophilum</name>
    <dbReference type="NCBI Taxonomy" id="115852"/>
    <lineage>
        <taxon>Bacteria</taxon>
        <taxon>Pseudomonadati</taxon>
        <taxon>Chlorobiota</taxon>
        <taxon>Chlorobiia</taxon>
        <taxon>Chlorobiales</taxon>
        <taxon>Chlorobiaceae</taxon>
        <taxon>Chlorobaculum</taxon>
    </lineage>
</organism>
<evidence type="ECO:0000256" key="1">
    <source>
        <dbReference type="SAM" id="Phobius"/>
    </source>
</evidence>
<sequence length="138" mass="15165">MKQETVHADKVQLAYAAILSKATTLSIVFVILGYVVYIFQLLPLSVPIEQVSENWHLRASEFHQNIHAPFGWNALSDFGKGDALSYISILYLGAVTMFCLVAAGFAFLKEKNVIYTVISFVQLLVLIFAATGIISGGH</sequence>
<evidence type="ECO:0000313" key="2">
    <source>
        <dbReference type="EMBL" id="TNJ39431.1"/>
    </source>
</evidence>
<feature type="transmembrane region" description="Helical" evidence="1">
    <location>
        <begin position="113"/>
        <end position="134"/>
    </location>
</feature>
<dbReference type="OrthoDB" id="598268at2"/>
<comment type="caution">
    <text evidence="2">The sequence shown here is derived from an EMBL/GenBank/DDBJ whole genome shotgun (WGS) entry which is preliminary data.</text>
</comment>
<dbReference type="EMBL" id="VDCH01000006">
    <property type="protein sequence ID" value="TNJ39431.1"/>
    <property type="molecule type" value="Genomic_DNA"/>
</dbReference>
<gene>
    <name evidence="2" type="ORF">FGF66_04835</name>
</gene>
<keyword evidence="1" id="KW-0472">Membrane</keyword>
<keyword evidence="1" id="KW-1133">Transmembrane helix</keyword>
<feature type="transmembrane region" description="Helical" evidence="1">
    <location>
        <begin position="83"/>
        <end position="106"/>
    </location>
</feature>
<name>A0A5C4S9N0_CHLTI</name>
<feature type="transmembrane region" description="Helical" evidence="1">
    <location>
        <begin position="12"/>
        <end position="39"/>
    </location>
</feature>